<dbReference type="OrthoDB" id="255005at2"/>
<gene>
    <name evidence="1" type="ORF">C5Y98_09470</name>
</gene>
<reference evidence="1 2" key="1">
    <citation type="submission" date="2018-02" db="EMBL/GenBank/DDBJ databases">
        <title>Comparative genomes isolates from brazilian mangrove.</title>
        <authorList>
            <person name="Araujo J.E."/>
            <person name="Taketani R.G."/>
            <person name="Silva M.C.P."/>
            <person name="Loureco M.V."/>
            <person name="Andreote F.D."/>
        </authorList>
    </citation>
    <scope>NUCLEOTIDE SEQUENCE [LARGE SCALE GENOMIC DNA]</scope>
    <source>
        <strain evidence="1 2">NAP PRIS-MGV</strain>
    </source>
</reference>
<organism evidence="1 2">
    <name type="scientific">Blastopirellula marina</name>
    <dbReference type="NCBI Taxonomy" id="124"/>
    <lineage>
        <taxon>Bacteria</taxon>
        <taxon>Pseudomonadati</taxon>
        <taxon>Planctomycetota</taxon>
        <taxon>Planctomycetia</taxon>
        <taxon>Pirellulales</taxon>
        <taxon>Pirellulaceae</taxon>
        <taxon>Blastopirellula</taxon>
    </lineage>
</organism>
<evidence type="ECO:0000313" key="1">
    <source>
        <dbReference type="EMBL" id="PQO38287.1"/>
    </source>
</evidence>
<dbReference type="RefSeq" id="WP_105353565.1">
    <property type="nucleotide sequence ID" value="NZ_PUIB01000011.1"/>
</dbReference>
<protein>
    <submittedName>
        <fullName evidence="1">Uncharacterized protein</fullName>
    </submittedName>
</protein>
<sequence length="375" mass="43537">MDELQGIPDLLHDASLQGLQWQSHDRTLRVFFDCLRRAVDDSDSADTPVELRLTNVSQFAFFYSPASDAVRPSEIDFQARFASPDLAPWDGRSSEAFLYVNSQLAEIEWETAAHRLWIFQADDNPASKLRVAISLSPVSYGEDSIKESLFVLCDAIEPMSGGHPLSLEKWNEQYRAWWEGWSEHWEERSDDEEDDDDLDEDDDEQRSYEYEIAIPAETSDLDPLDYSPPQKPAFQITATDAPVELLKPIEDYHTGMLERDWRKVRSASPRLDDSEELTEEELEESYLDDGRGSWSYIRQVDSWWREGRRACVVVRGMEHTMPDEEDPAENRETVITYGLREFEGRWIIWSSTQGWPDFGSAPELYEEPGWKKEWD</sequence>
<name>A0A2S8G1G5_9BACT</name>
<evidence type="ECO:0000313" key="2">
    <source>
        <dbReference type="Proteomes" id="UP000239388"/>
    </source>
</evidence>
<dbReference type="EMBL" id="PUIB01000011">
    <property type="protein sequence ID" value="PQO38287.1"/>
    <property type="molecule type" value="Genomic_DNA"/>
</dbReference>
<comment type="caution">
    <text evidence="1">The sequence shown here is derived from an EMBL/GenBank/DDBJ whole genome shotgun (WGS) entry which is preliminary data.</text>
</comment>
<dbReference type="AlphaFoldDB" id="A0A2S8G1G5"/>
<proteinExistence type="predicted"/>
<dbReference type="Proteomes" id="UP000239388">
    <property type="component" value="Unassembled WGS sequence"/>
</dbReference>
<accession>A0A2S8G1G5</accession>